<reference evidence="2 3" key="1">
    <citation type="submission" date="2015-09" db="EMBL/GenBank/DDBJ databases">
        <title>Complete genome of Psychrobacter urativorans R10.10B.</title>
        <authorList>
            <person name="See-Too W.S."/>
            <person name="Chan K.G."/>
        </authorList>
    </citation>
    <scope>NUCLEOTIDE SEQUENCE [LARGE SCALE GENOMIC DNA]</scope>
    <source>
        <strain evidence="2 3">R10.10B</strain>
    </source>
</reference>
<dbReference type="RefSeq" id="WP_062534377.1">
    <property type="nucleotide sequence ID" value="NZ_CP012678.1"/>
</dbReference>
<dbReference type="KEGG" id="pur:AOC03_06540"/>
<dbReference type="InterPro" id="IPR050266">
    <property type="entry name" value="AB_hydrolase_sf"/>
</dbReference>
<gene>
    <name evidence="2" type="ORF">AOC03_06540</name>
</gene>
<evidence type="ECO:0000313" key="2">
    <source>
        <dbReference type="EMBL" id="ALF59733.1"/>
    </source>
</evidence>
<dbReference type="InterPro" id="IPR000639">
    <property type="entry name" value="Epox_hydrolase-like"/>
</dbReference>
<dbReference type="SUPFAM" id="SSF53474">
    <property type="entry name" value="alpha/beta-Hydrolases"/>
    <property type="match status" value="1"/>
</dbReference>
<feature type="domain" description="AB hydrolase-1" evidence="1">
    <location>
        <begin position="67"/>
        <end position="297"/>
    </location>
</feature>
<accession>A0A0M3V8T3</accession>
<name>A0A0M3V8T3_9GAMM</name>
<organism evidence="2 3">
    <name type="scientific">Psychrobacter urativorans</name>
    <dbReference type="NCBI Taxonomy" id="45610"/>
    <lineage>
        <taxon>Bacteria</taxon>
        <taxon>Pseudomonadati</taxon>
        <taxon>Pseudomonadota</taxon>
        <taxon>Gammaproteobacteria</taxon>
        <taxon>Moraxellales</taxon>
        <taxon>Moraxellaceae</taxon>
        <taxon>Psychrobacter</taxon>
    </lineage>
</organism>
<keyword evidence="3" id="KW-1185">Reference proteome</keyword>
<dbReference type="PANTHER" id="PTHR43798">
    <property type="entry name" value="MONOACYLGLYCEROL LIPASE"/>
    <property type="match status" value="1"/>
</dbReference>
<evidence type="ECO:0000259" key="1">
    <source>
        <dbReference type="Pfam" id="PF00561"/>
    </source>
</evidence>
<dbReference type="STRING" id="45610.AOC03_06540"/>
<sequence length="315" mass="34676">MILVRTGLTALLTLSIIGCTTPNTFTVATTQKLVQHERFKSSLETKAFTLASGDNMTYLEGGNLAGKPLLLIHGFGGNKDNFTRIAEKLGNYHLIIPDLLGFGNSSKPMAADYCADAQAQRLHELMQAKGLASNIHIGGNSMGGAISVAYAAMYPDSVKSLWLLDSAGFWSAGLYDRYQHATADNNPLVVANTQEYFKLYKLVMNKPPFIPKTVQAVFAQENIANRNLQTKIIEQIVEDNVETRAKVVAQYNIPTLIVWGQKDQVIKLETVNLMAELMPKAQIITMPKIGHVPMIEAVKETAKDYKKFRAGIKSE</sequence>
<dbReference type="InterPro" id="IPR000073">
    <property type="entry name" value="AB_hydrolase_1"/>
</dbReference>
<dbReference type="Gene3D" id="3.40.50.1820">
    <property type="entry name" value="alpha/beta hydrolase"/>
    <property type="match status" value="1"/>
</dbReference>
<dbReference type="PANTHER" id="PTHR43798:SF33">
    <property type="entry name" value="HYDROLASE, PUTATIVE (AFU_ORTHOLOGUE AFUA_2G14860)-RELATED"/>
    <property type="match status" value="1"/>
</dbReference>
<evidence type="ECO:0000313" key="3">
    <source>
        <dbReference type="Proteomes" id="UP000059847"/>
    </source>
</evidence>
<dbReference type="EMBL" id="CP012678">
    <property type="protein sequence ID" value="ALF59733.1"/>
    <property type="molecule type" value="Genomic_DNA"/>
</dbReference>
<protein>
    <submittedName>
        <fullName evidence="2">Lipase</fullName>
    </submittedName>
</protein>
<dbReference type="AlphaFoldDB" id="A0A0M3V8T3"/>
<dbReference type="Pfam" id="PF00561">
    <property type="entry name" value="Abhydrolase_1"/>
    <property type="match status" value="1"/>
</dbReference>
<dbReference type="OrthoDB" id="2086224at2"/>
<dbReference type="PROSITE" id="PS51257">
    <property type="entry name" value="PROKAR_LIPOPROTEIN"/>
    <property type="match status" value="1"/>
</dbReference>
<dbReference type="PRINTS" id="PR00412">
    <property type="entry name" value="EPOXHYDRLASE"/>
</dbReference>
<dbReference type="PRINTS" id="PR00111">
    <property type="entry name" value="ABHYDROLASE"/>
</dbReference>
<dbReference type="GO" id="GO:0003824">
    <property type="term" value="F:catalytic activity"/>
    <property type="evidence" value="ECO:0007669"/>
    <property type="project" value="InterPro"/>
</dbReference>
<dbReference type="GO" id="GO:0016020">
    <property type="term" value="C:membrane"/>
    <property type="evidence" value="ECO:0007669"/>
    <property type="project" value="TreeGrafter"/>
</dbReference>
<dbReference type="Proteomes" id="UP000059847">
    <property type="component" value="Chromosome"/>
</dbReference>
<dbReference type="InterPro" id="IPR029058">
    <property type="entry name" value="AB_hydrolase_fold"/>
</dbReference>
<proteinExistence type="predicted"/>